<sequence>MSAKKIAAAALAAMMIMSTQVNAEVLRVGSETVYPPFEFLDSKAGEYVGFDIDLIKEVSKRAGFEPVIYSMGLDSLLPALKFGMVDVAVSALTITPERSARVDFTKPYYYTGLRIMTHKDNPDITDIKELEGKTLCTEIGSSGALFSSRIPHVKIRTFNSVSEAFLEINLKGCYAMINDSPVNQYFFTQQVSEDFHLKETGPVLDAQTYGFAVKQGNTALLERLNKALDEVQADGTYEKIHDKWFGHQHH</sequence>
<dbReference type="InterPro" id="IPR001320">
    <property type="entry name" value="Iontro_rcpt_C"/>
</dbReference>
<evidence type="ECO:0000313" key="4">
    <source>
        <dbReference type="EMBL" id="EJX06117.1"/>
    </source>
</evidence>
<feature type="domain" description="Ionotropic glutamate receptor C-terminal" evidence="3">
    <location>
        <begin position="25"/>
        <end position="247"/>
    </location>
</feature>
<accession>J9GFH3</accession>
<reference evidence="4" key="1">
    <citation type="journal article" date="2012" name="PLoS ONE">
        <title>Gene sets for utilization of primary and secondary nutrition supplies in the distal gut of endangered iberian lynx.</title>
        <authorList>
            <person name="Alcaide M."/>
            <person name="Messina E."/>
            <person name="Richter M."/>
            <person name="Bargiela R."/>
            <person name="Peplies J."/>
            <person name="Huws S.A."/>
            <person name="Newbold C.J."/>
            <person name="Golyshin P.N."/>
            <person name="Simon M.A."/>
            <person name="Lopez G."/>
            <person name="Yakimov M.M."/>
            <person name="Ferrer M."/>
        </authorList>
    </citation>
    <scope>NUCLEOTIDE SEQUENCE</scope>
</reference>
<dbReference type="PANTHER" id="PTHR35936:SF38">
    <property type="entry name" value="GLUTAMINE-BINDING PERIPLASMIC PROTEIN"/>
    <property type="match status" value="1"/>
</dbReference>
<dbReference type="InterPro" id="IPR001638">
    <property type="entry name" value="Solute-binding_3/MltF_N"/>
</dbReference>
<name>J9GFH3_9ZZZZ</name>
<evidence type="ECO:0000259" key="3">
    <source>
        <dbReference type="SMART" id="SM00079"/>
    </source>
</evidence>
<comment type="caution">
    <text evidence="4">The sequence shown here is derived from an EMBL/GenBank/DDBJ whole genome shotgun (WGS) entry which is preliminary data.</text>
</comment>
<evidence type="ECO:0000256" key="1">
    <source>
        <dbReference type="ARBA" id="ARBA00022729"/>
    </source>
</evidence>
<dbReference type="CDD" id="cd13624">
    <property type="entry name" value="PBP2_Arg_Lys_His"/>
    <property type="match status" value="1"/>
</dbReference>
<dbReference type="AlphaFoldDB" id="J9GFH3"/>
<dbReference type="Gene3D" id="3.40.190.10">
    <property type="entry name" value="Periplasmic binding protein-like II"/>
    <property type="match status" value="2"/>
</dbReference>
<feature type="domain" description="Solute-binding protein family 3/N-terminal" evidence="2">
    <location>
        <begin position="25"/>
        <end position="248"/>
    </location>
</feature>
<dbReference type="SMART" id="SM00079">
    <property type="entry name" value="PBPe"/>
    <property type="match status" value="1"/>
</dbReference>
<dbReference type="EMBL" id="AMCI01001255">
    <property type="protein sequence ID" value="EJX06117.1"/>
    <property type="molecule type" value="Genomic_DNA"/>
</dbReference>
<dbReference type="SMART" id="SM00062">
    <property type="entry name" value="PBPb"/>
    <property type="match status" value="1"/>
</dbReference>
<dbReference type="PANTHER" id="PTHR35936">
    <property type="entry name" value="MEMBRANE-BOUND LYTIC MUREIN TRANSGLYCOSYLASE F"/>
    <property type="match status" value="1"/>
</dbReference>
<gene>
    <name evidence="4" type="ORF">EVA_05774</name>
</gene>
<organism evidence="4">
    <name type="scientific">gut metagenome</name>
    <dbReference type="NCBI Taxonomy" id="749906"/>
    <lineage>
        <taxon>unclassified sequences</taxon>
        <taxon>metagenomes</taxon>
        <taxon>organismal metagenomes</taxon>
    </lineage>
</organism>
<protein>
    <submittedName>
        <fullName evidence="4">Extracellular solute-binding protein family 3</fullName>
    </submittedName>
</protein>
<dbReference type="GO" id="GO:0016020">
    <property type="term" value="C:membrane"/>
    <property type="evidence" value="ECO:0007669"/>
    <property type="project" value="InterPro"/>
</dbReference>
<keyword evidence="1" id="KW-0732">Signal</keyword>
<dbReference type="Pfam" id="PF00497">
    <property type="entry name" value="SBP_bac_3"/>
    <property type="match status" value="1"/>
</dbReference>
<dbReference type="SUPFAM" id="SSF53850">
    <property type="entry name" value="Periplasmic binding protein-like II"/>
    <property type="match status" value="1"/>
</dbReference>
<dbReference type="GO" id="GO:0015276">
    <property type="term" value="F:ligand-gated monoatomic ion channel activity"/>
    <property type="evidence" value="ECO:0007669"/>
    <property type="project" value="InterPro"/>
</dbReference>
<evidence type="ECO:0000259" key="2">
    <source>
        <dbReference type="SMART" id="SM00062"/>
    </source>
</evidence>
<proteinExistence type="predicted"/>